<organism evidence="1 2">
    <name type="scientific">Agrobacterium phage Atu_ph07</name>
    <dbReference type="NCBI Taxonomy" id="2024264"/>
    <lineage>
        <taxon>Viruses</taxon>
        <taxon>Duplodnaviria</taxon>
        <taxon>Heunggongvirae</taxon>
        <taxon>Uroviricota</taxon>
        <taxon>Caudoviricetes</taxon>
        <taxon>Polybotosvirus</taxon>
        <taxon>Polybotosvirus Atuph07</taxon>
    </lineage>
</organism>
<keyword evidence="2" id="KW-1185">Reference proteome</keyword>
<dbReference type="EMBL" id="MF403008">
    <property type="protein sequence ID" value="AUZ94955.1"/>
    <property type="molecule type" value="Genomic_DNA"/>
</dbReference>
<dbReference type="GeneID" id="40088176"/>
<sequence>MIFIVEFTDSFSDINGEIRKVFTVDATAASVIKSEVTAIYQKMFDGYTNGRVMNEIIWNDCKFETNAFINGGITVVITPIGDWPNMS</sequence>
<proteinExistence type="predicted"/>
<protein>
    <submittedName>
        <fullName evidence="1">Uncharacterized protein</fullName>
    </submittedName>
</protein>
<reference evidence="1 2" key="1">
    <citation type="submission" date="2017-06" db="EMBL/GenBank/DDBJ databases">
        <authorList>
            <person name="Kim H.J."/>
            <person name="Triplett B.A."/>
        </authorList>
    </citation>
    <scope>NUCLEOTIDE SEQUENCE [LARGE SCALE GENOMIC DNA]</scope>
</reference>
<accession>A0A2L0UZK4</accession>
<evidence type="ECO:0000313" key="1">
    <source>
        <dbReference type="EMBL" id="AUZ94955.1"/>
    </source>
</evidence>
<evidence type="ECO:0000313" key="2">
    <source>
        <dbReference type="Proteomes" id="UP000223025"/>
    </source>
</evidence>
<dbReference type="KEGG" id="vg:40088176"/>
<dbReference type="RefSeq" id="YP_009611838.1">
    <property type="nucleotide sequence ID" value="NC_042013.1"/>
</dbReference>
<dbReference type="Proteomes" id="UP000223025">
    <property type="component" value="Segment"/>
</dbReference>
<name>A0A2L0UZK4_9CAUD</name>